<reference evidence="2 3" key="2">
    <citation type="journal article" date="2016" name="Int. J. Syst. Evol. Microbiol.">
        <title>Bacillus gobiensis sp. nov., isolated from a soil sample.</title>
        <authorList>
            <person name="Liu B."/>
            <person name="Liu G.H."/>
            <person name="Cetin S."/>
            <person name="Schumann P."/>
            <person name="Pan Z.Z."/>
            <person name="Chen Q.Q."/>
        </authorList>
    </citation>
    <scope>NUCLEOTIDE SEQUENCE [LARGE SCALE GENOMIC DNA]</scope>
    <source>
        <strain evidence="2 3">FJAT-4402</strain>
    </source>
</reference>
<keyword evidence="3" id="KW-1185">Reference proteome</keyword>
<dbReference type="Pfam" id="PF13490">
    <property type="entry name" value="zf-HC2"/>
    <property type="match status" value="1"/>
</dbReference>
<dbReference type="STRING" id="1441095.AM592_19035"/>
<sequence length="203" mass="22843">MNCPEHIVLLMHEQLDGDILPEDERTLKEHLSICKSCQQHFYELEKSIALVQSTSHVEAPAGFTANVMERLPKEKRRVSVQRWFQTHPFVVAASFFLILMGTSIFSSWSNDQTFSVSRQSNLIVENNNVIVPEGEVVKGDVVVKNGNIRIEGKVEGSVTVVNGEQYTASAGRVTGKITVIDEMFEWLWYKIKSIGSDVIGVFE</sequence>
<feature type="domain" description="Putative zinc-finger" evidence="1">
    <location>
        <begin position="5"/>
        <end position="38"/>
    </location>
</feature>
<gene>
    <name evidence="2" type="ORF">AM592_19035</name>
</gene>
<protein>
    <submittedName>
        <fullName evidence="2">Anti-sigma factor</fullName>
    </submittedName>
</protein>
<dbReference type="InterPro" id="IPR027383">
    <property type="entry name" value="Znf_put"/>
</dbReference>
<dbReference type="RefSeq" id="WP_053605247.1">
    <property type="nucleotide sequence ID" value="NZ_CP012600.1"/>
</dbReference>
<accession>A0A0M4FWZ3</accession>
<proteinExistence type="predicted"/>
<dbReference type="Proteomes" id="UP000067625">
    <property type="component" value="Chromosome"/>
</dbReference>
<reference evidence="3" key="1">
    <citation type="submission" date="2015-08" db="EMBL/GenBank/DDBJ databases">
        <title>Genome sequencing project for genomic taxonomy and phylogenomics of Bacillus-like bacteria.</title>
        <authorList>
            <person name="Liu B."/>
            <person name="Wang J."/>
            <person name="Zhu Y."/>
            <person name="Liu G."/>
            <person name="Chen Q."/>
            <person name="Chen Z."/>
            <person name="Lan J."/>
            <person name="Che J."/>
            <person name="Ge C."/>
            <person name="Shi H."/>
            <person name="Pan Z."/>
            <person name="Liu X."/>
        </authorList>
    </citation>
    <scope>NUCLEOTIDE SEQUENCE [LARGE SCALE GENOMIC DNA]</scope>
    <source>
        <strain evidence="3">FJAT-4402</strain>
    </source>
</reference>
<evidence type="ECO:0000313" key="3">
    <source>
        <dbReference type="Proteomes" id="UP000067625"/>
    </source>
</evidence>
<dbReference type="AlphaFoldDB" id="A0A0M4FWZ3"/>
<dbReference type="EMBL" id="CP012600">
    <property type="protein sequence ID" value="ALC83405.1"/>
    <property type="molecule type" value="Genomic_DNA"/>
</dbReference>
<dbReference type="OrthoDB" id="9782842at2"/>
<dbReference type="PATRIC" id="fig|1441095.3.peg.4199"/>
<organism evidence="2 3">
    <name type="scientific">Bacillus gobiensis</name>
    <dbReference type="NCBI Taxonomy" id="1441095"/>
    <lineage>
        <taxon>Bacteria</taxon>
        <taxon>Bacillati</taxon>
        <taxon>Bacillota</taxon>
        <taxon>Bacilli</taxon>
        <taxon>Bacillales</taxon>
        <taxon>Bacillaceae</taxon>
        <taxon>Bacillus</taxon>
    </lineage>
</organism>
<evidence type="ECO:0000259" key="1">
    <source>
        <dbReference type="Pfam" id="PF13490"/>
    </source>
</evidence>
<evidence type="ECO:0000313" key="2">
    <source>
        <dbReference type="EMBL" id="ALC83405.1"/>
    </source>
</evidence>
<name>A0A0M4FWZ3_9BACI</name>